<dbReference type="AlphaFoldDB" id="A0A0E1W7P9"/>
<proteinExistence type="predicted"/>
<dbReference type="EMBL" id="CM000833">
    <property type="protein sequence ID" value="EET05612.1"/>
    <property type="molecule type" value="Genomic_DNA"/>
</dbReference>
<accession>A0A0E1W7P9</accession>
<dbReference type="HOGENOM" id="CLU_3341284_0_0_4"/>
<reference evidence="1 2" key="2">
    <citation type="submission" date="2009-05" db="EMBL/GenBank/DDBJ databases">
        <authorList>
            <person name="Harkins D.M."/>
            <person name="DeShazer D."/>
            <person name="Woods D.E."/>
            <person name="Brinkac L.M."/>
            <person name="Brown K.A."/>
            <person name="Hung G.C."/>
            <person name="Tuanyok A."/>
            <person name="Zhang B."/>
            <person name="Nierman W.C."/>
        </authorList>
    </citation>
    <scope>NUCLEOTIDE SEQUENCE [LARGE SCALE GENOMIC DNA]</scope>
    <source>
        <strain evidence="1 2">1710a</strain>
    </source>
</reference>
<reference evidence="2" key="1">
    <citation type="submission" date="2007-08" db="EMBL/GenBank/DDBJ databases">
        <title>Annotation of Burkholderia pseudomallei 1710a.</title>
        <authorList>
            <person name="Harkins D.M."/>
            <person name="DeShazer D."/>
            <person name="Woods D.E."/>
            <person name="Brinkac L.M."/>
            <person name="Brown K.A."/>
            <person name="Hung G.C."/>
            <person name="Tuanyok A."/>
            <person name="Zhang B."/>
            <person name="Nierman W.C."/>
        </authorList>
    </citation>
    <scope>NUCLEOTIDE SEQUENCE [LARGE SCALE GENOMIC DNA]</scope>
    <source>
        <strain evidence="2">1710a</strain>
    </source>
</reference>
<organism evidence="1 2">
    <name type="scientific">Burkholderia pseudomallei 1710a</name>
    <dbReference type="NCBI Taxonomy" id="320371"/>
    <lineage>
        <taxon>Bacteria</taxon>
        <taxon>Pseudomonadati</taxon>
        <taxon>Pseudomonadota</taxon>
        <taxon>Betaproteobacteria</taxon>
        <taxon>Burkholderiales</taxon>
        <taxon>Burkholderiaceae</taxon>
        <taxon>Burkholderia</taxon>
        <taxon>pseudomallei group</taxon>
    </lineage>
</organism>
<evidence type="ECO:0000313" key="2">
    <source>
        <dbReference type="Proteomes" id="UP000001812"/>
    </source>
</evidence>
<gene>
    <name evidence="1" type="ORF">BURPS1710A_A0591</name>
</gene>
<sequence>MVGLRVPSRTPPFVAYRFYVNRAYHAAAARPRAESKN</sequence>
<dbReference type="Proteomes" id="UP000001812">
    <property type="component" value="Chromosome II"/>
</dbReference>
<evidence type="ECO:0000313" key="1">
    <source>
        <dbReference type="EMBL" id="EET05612.1"/>
    </source>
</evidence>
<name>A0A0E1W7P9_BURPE</name>
<protein>
    <submittedName>
        <fullName evidence="1">Uncharacterized protein</fullName>
    </submittedName>
</protein>